<feature type="compositionally biased region" description="Polar residues" evidence="4">
    <location>
        <begin position="626"/>
        <end position="640"/>
    </location>
</feature>
<dbReference type="InterPro" id="IPR000014">
    <property type="entry name" value="PAS"/>
</dbReference>
<proteinExistence type="predicted"/>
<sequence>MLIAFKELLNNAPEPYLLVSRKKTRPTDPWECDWWANKSFCTIINLPSSTMKTTSSSNSLKDSMLGFMKSKSFEELNNWIHGDQFPKIVQDDYGSEVEAKWKSSLLDNESGGVCDIEWWGRLLDTDGIVSDVDNFLLLKGKVLNAVPNASFLTENEVAKLYSDLTHTQKVVMDDEGLKRKGLHQMINNSPSSMVLYNIEGKIILANNRLYQFFGMPPEDWQIEKIPPFNQLVHPDHFEAFTASRLKAMKELTTAHTEMPMIRGPCTHLWVEYLPLIDHTTNSLLGFMSCGIDISERKRVEAERVQALQKLADMERVRAEEAEETRKQLESFIDTVCHEIRNPLNGIMHCNDFINICLMEMKEKLEVLSRMDVLDVESVKLIVKRIQADLEHAMEECKAILLCATHQKSIADDVLHLSKMNTTTVHLDISDFTPTDLVKQITGSFRAQLKSKGISHSTEFRGLLETNPNQVYLGDKVRIAQIIINIFTNAIKFTQNVDDRWIKVIASVSESVEWEPRHSFTLEIVDNGIGMTEEEKERLFQRFQQASIKTYSQYGGSGLGLFISKNLVSAMNGYFQLHNPLELSQSNSNNVNKSVMSLYTPDTPIDIPSLTAFTTPSYTQTEDHNARTSVTSSHSTEQSTHPTRILIVDDNDINRKILSTILKKAGYETVEAENGAVALDLSARSIYSLIFMDIEMPVMDGKEATRRIRERESCTNREMDSEGGTKVPIVAVTGNARSEQVKDLIEMGMDAVIVKPFKGAEIHKCVSKILESVGEREKPLSTRDLKRRATKLTTNLRQTQFVADSIIKSQSFPNHPKGS</sequence>
<dbReference type="SMART" id="SM00387">
    <property type="entry name" value="HATPase_c"/>
    <property type="match status" value="1"/>
</dbReference>
<evidence type="ECO:0000313" key="8">
    <source>
        <dbReference type="EMBL" id="ORY40791.1"/>
    </source>
</evidence>
<evidence type="ECO:0000259" key="5">
    <source>
        <dbReference type="PROSITE" id="PS50109"/>
    </source>
</evidence>
<protein>
    <submittedName>
        <fullName evidence="8">Uncharacterized protein</fullName>
    </submittedName>
</protein>
<dbReference type="InterPro" id="IPR001789">
    <property type="entry name" value="Sig_transdc_resp-reg_receiver"/>
</dbReference>
<dbReference type="CDD" id="cd00130">
    <property type="entry name" value="PAS"/>
    <property type="match status" value="1"/>
</dbReference>
<dbReference type="PROSITE" id="PS50110">
    <property type="entry name" value="RESPONSE_REGULATORY"/>
    <property type="match status" value="1"/>
</dbReference>
<dbReference type="InterPro" id="IPR004358">
    <property type="entry name" value="Sig_transdc_His_kin-like_C"/>
</dbReference>
<dbReference type="OrthoDB" id="60033at2759"/>
<feature type="domain" description="Response regulatory" evidence="6">
    <location>
        <begin position="643"/>
        <end position="769"/>
    </location>
</feature>
<dbReference type="SUPFAM" id="SSF47384">
    <property type="entry name" value="Homodimeric domain of signal transducing histidine kinase"/>
    <property type="match status" value="1"/>
</dbReference>
<evidence type="ECO:0000256" key="1">
    <source>
        <dbReference type="ARBA" id="ARBA00022553"/>
    </source>
</evidence>
<evidence type="ECO:0000256" key="4">
    <source>
        <dbReference type="SAM" id="MobiDB-lite"/>
    </source>
</evidence>
<dbReference type="AlphaFoldDB" id="A0A1Y2C1A1"/>
<dbReference type="Gene3D" id="1.10.287.130">
    <property type="match status" value="1"/>
</dbReference>
<reference evidence="8 9" key="1">
    <citation type="submission" date="2016-07" db="EMBL/GenBank/DDBJ databases">
        <title>Pervasive Adenine N6-methylation of Active Genes in Fungi.</title>
        <authorList>
            <consortium name="DOE Joint Genome Institute"/>
            <person name="Mondo S.J."/>
            <person name="Dannebaum R.O."/>
            <person name="Kuo R.C."/>
            <person name="Labutti K."/>
            <person name="Haridas S."/>
            <person name="Kuo A."/>
            <person name="Salamov A."/>
            <person name="Ahrendt S.R."/>
            <person name="Lipzen A."/>
            <person name="Sullivan W."/>
            <person name="Andreopoulos W.B."/>
            <person name="Clum A."/>
            <person name="Lindquist E."/>
            <person name="Daum C."/>
            <person name="Ramamoorthy G.K."/>
            <person name="Gryganskyi A."/>
            <person name="Culley D."/>
            <person name="Magnuson J.K."/>
            <person name="James T.Y."/>
            <person name="O'Malley M.A."/>
            <person name="Stajich J.E."/>
            <person name="Spatafora J.W."/>
            <person name="Visel A."/>
            <person name="Grigoriev I.V."/>
        </authorList>
    </citation>
    <scope>NUCLEOTIDE SEQUENCE [LARGE SCALE GENOMIC DNA]</scope>
    <source>
        <strain evidence="8 9">JEL800</strain>
    </source>
</reference>
<dbReference type="SMART" id="SM00448">
    <property type="entry name" value="REC"/>
    <property type="match status" value="1"/>
</dbReference>
<feature type="domain" description="PAS" evidence="7">
    <location>
        <begin position="178"/>
        <end position="251"/>
    </location>
</feature>
<feature type="region of interest" description="Disordered" evidence="4">
    <location>
        <begin position="619"/>
        <end position="640"/>
    </location>
</feature>
<evidence type="ECO:0000259" key="7">
    <source>
        <dbReference type="PROSITE" id="PS50112"/>
    </source>
</evidence>
<name>A0A1Y2C1A1_9FUNG</name>
<dbReference type="InterPro" id="IPR035965">
    <property type="entry name" value="PAS-like_dom_sf"/>
</dbReference>
<dbReference type="EMBL" id="MCGO01000034">
    <property type="protein sequence ID" value="ORY40791.1"/>
    <property type="molecule type" value="Genomic_DNA"/>
</dbReference>
<dbReference type="PRINTS" id="PR00344">
    <property type="entry name" value="BCTRLSENSOR"/>
</dbReference>
<dbReference type="CDD" id="cd00082">
    <property type="entry name" value="HisKA"/>
    <property type="match status" value="1"/>
</dbReference>
<keyword evidence="3" id="KW-0175">Coiled coil</keyword>
<dbReference type="PANTHER" id="PTHR43719:SF60">
    <property type="entry name" value="HISTIDINE KINASE G2"/>
    <property type="match status" value="1"/>
</dbReference>
<dbReference type="PROSITE" id="PS50112">
    <property type="entry name" value="PAS"/>
    <property type="match status" value="1"/>
</dbReference>
<dbReference type="PANTHER" id="PTHR43719">
    <property type="entry name" value="TWO-COMPONENT HISTIDINE KINASE"/>
    <property type="match status" value="1"/>
</dbReference>
<evidence type="ECO:0000256" key="2">
    <source>
        <dbReference type="PROSITE-ProRule" id="PRU00169"/>
    </source>
</evidence>
<gene>
    <name evidence="8" type="ORF">BCR33DRAFT_719315</name>
</gene>
<dbReference type="STRING" id="329046.A0A1Y2C1A1"/>
<evidence type="ECO:0000313" key="9">
    <source>
        <dbReference type="Proteomes" id="UP000193642"/>
    </source>
</evidence>
<organism evidence="8 9">
    <name type="scientific">Rhizoclosmatium globosum</name>
    <dbReference type="NCBI Taxonomy" id="329046"/>
    <lineage>
        <taxon>Eukaryota</taxon>
        <taxon>Fungi</taxon>
        <taxon>Fungi incertae sedis</taxon>
        <taxon>Chytridiomycota</taxon>
        <taxon>Chytridiomycota incertae sedis</taxon>
        <taxon>Chytridiomycetes</taxon>
        <taxon>Chytridiales</taxon>
        <taxon>Chytriomycetaceae</taxon>
        <taxon>Rhizoclosmatium</taxon>
    </lineage>
</organism>
<keyword evidence="9" id="KW-1185">Reference proteome</keyword>
<dbReference type="SUPFAM" id="SSF52172">
    <property type="entry name" value="CheY-like"/>
    <property type="match status" value="1"/>
</dbReference>
<dbReference type="Pfam" id="PF02518">
    <property type="entry name" value="HATPase_c"/>
    <property type="match status" value="1"/>
</dbReference>
<dbReference type="GO" id="GO:0000155">
    <property type="term" value="F:phosphorelay sensor kinase activity"/>
    <property type="evidence" value="ECO:0007669"/>
    <property type="project" value="InterPro"/>
</dbReference>
<evidence type="ECO:0000256" key="3">
    <source>
        <dbReference type="SAM" id="Coils"/>
    </source>
</evidence>
<keyword evidence="1 2" id="KW-0597">Phosphoprotein</keyword>
<accession>A0A1Y2C1A1</accession>
<dbReference type="InterPro" id="IPR003594">
    <property type="entry name" value="HATPase_dom"/>
</dbReference>
<dbReference type="InterPro" id="IPR036097">
    <property type="entry name" value="HisK_dim/P_sf"/>
</dbReference>
<dbReference type="InterPro" id="IPR011006">
    <property type="entry name" value="CheY-like_superfamily"/>
</dbReference>
<evidence type="ECO:0000259" key="6">
    <source>
        <dbReference type="PROSITE" id="PS50110"/>
    </source>
</evidence>
<dbReference type="SMART" id="SM00091">
    <property type="entry name" value="PAS"/>
    <property type="match status" value="1"/>
</dbReference>
<dbReference type="Proteomes" id="UP000193642">
    <property type="component" value="Unassembled WGS sequence"/>
</dbReference>
<dbReference type="Gene3D" id="3.30.450.20">
    <property type="entry name" value="PAS domain"/>
    <property type="match status" value="1"/>
</dbReference>
<dbReference type="SUPFAM" id="SSF55874">
    <property type="entry name" value="ATPase domain of HSP90 chaperone/DNA topoisomerase II/histidine kinase"/>
    <property type="match status" value="1"/>
</dbReference>
<dbReference type="InterPro" id="IPR036890">
    <property type="entry name" value="HATPase_C_sf"/>
</dbReference>
<dbReference type="NCBIfam" id="TIGR00229">
    <property type="entry name" value="sensory_box"/>
    <property type="match status" value="1"/>
</dbReference>
<feature type="coiled-coil region" evidence="3">
    <location>
        <begin position="296"/>
        <end position="324"/>
    </location>
</feature>
<dbReference type="Pfam" id="PF13188">
    <property type="entry name" value="PAS_8"/>
    <property type="match status" value="1"/>
</dbReference>
<dbReference type="CDD" id="cd17546">
    <property type="entry name" value="REC_hyHK_CKI1_RcsC-like"/>
    <property type="match status" value="1"/>
</dbReference>
<dbReference type="InterPro" id="IPR050956">
    <property type="entry name" value="2C_system_His_kinase"/>
</dbReference>
<dbReference type="Gene3D" id="3.40.50.2300">
    <property type="match status" value="1"/>
</dbReference>
<dbReference type="PROSITE" id="PS50109">
    <property type="entry name" value="HIS_KIN"/>
    <property type="match status" value="1"/>
</dbReference>
<dbReference type="InterPro" id="IPR005467">
    <property type="entry name" value="His_kinase_dom"/>
</dbReference>
<feature type="modified residue" description="4-aspartylphosphate" evidence="2">
    <location>
        <position position="692"/>
    </location>
</feature>
<feature type="domain" description="Histidine kinase" evidence="5">
    <location>
        <begin position="334"/>
        <end position="578"/>
    </location>
</feature>
<dbReference type="Gene3D" id="3.30.565.10">
    <property type="entry name" value="Histidine kinase-like ATPase, C-terminal domain"/>
    <property type="match status" value="1"/>
</dbReference>
<dbReference type="InterPro" id="IPR003661">
    <property type="entry name" value="HisK_dim/P_dom"/>
</dbReference>
<dbReference type="SUPFAM" id="SSF55785">
    <property type="entry name" value="PYP-like sensor domain (PAS domain)"/>
    <property type="match status" value="1"/>
</dbReference>
<dbReference type="Pfam" id="PF00072">
    <property type="entry name" value="Response_reg"/>
    <property type="match status" value="1"/>
</dbReference>
<comment type="caution">
    <text evidence="8">The sequence shown here is derived from an EMBL/GenBank/DDBJ whole genome shotgun (WGS) entry which is preliminary data.</text>
</comment>